<dbReference type="Gramene" id="Solyc07g004995.1.1">
    <property type="protein sequence ID" value="Solyc07g004995.1.1"/>
    <property type="gene ID" value="Solyc07g004995.1"/>
</dbReference>
<dbReference type="Proteomes" id="UP000004994">
    <property type="component" value="Chromosome 7"/>
</dbReference>
<dbReference type="InParanoid" id="A0A3Q7HZ48"/>
<accession>A0A3Q7HZ48</accession>
<proteinExistence type="predicted"/>
<protein>
    <submittedName>
        <fullName evidence="1">Uncharacterized protein</fullName>
    </submittedName>
</protein>
<reference evidence="1" key="2">
    <citation type="submission" date="2019-01" db="UniProtKB">
        <authorList>
            <consortium name="EnsemblPlants"/>
        </authorList>
    </citation>
    <scope>IDENTIFICATION</scope>
    <source>
        <strain evidence="1">cv. Heinz 1706</strain>
    </source>
</reference>
<evidence type="ECO:0000313" key="2">
    <source>
        <dbReference type="Proteomes" id="UP000004994"/>
    </source>
</evidence>
<reference evidence="1" key="1">
    <citation type="journal article" date="2012" name="Nature">
        <title>The tomato genome sequence provides insights into fleshy fruit evolution.</title>
        <authorList>
            <consortium name="Tomato Genome Consortium"/>
        </authorList>
    </citation>
    <scope>NUCLEOTIDE SEQUENCE [LARGE SCALE GENOMIC DNA]</scope>
    <source>
        <strain evidence="1">cv. Heinz 1706</strain>
    </source>
</reference>
<name>A0A3Q7HZ48_SOLLC</name>
<dbReference type="EnsemblPlants" id="Solyc07g004995.1.1">
    <property type="protein sequence ID" value="Solyc07g004995.1.1"/>
    <property type="gene ID" value="Solyc07g004995.1"/>
</dbReference>
<dbReference type="AlphaFoldDB" id="A0A3Q7HZ48"/>
<sequence>TSVKTLSMHTVGHDGLSDPFASTPFFG</sequence>
<organism evidence="1">
    <name type="scientific">Solanum lycopersicum</name>
    <name type="common">Tomato</name>
    <name type="synonym">Lycopersicon esculentum</name>
    <dbReference type="NCBI Taxonomy" id="4081"/>
    <lineage>
        <taxon>Eukaryota</taxon>
        <taxon>Viridiplantae</taxon>
        <taxon>Streptophyta</taxon>
        <taxon>Embryophyta</taxon>
        <taxon>Tracheophyta</taxon>
        <taxon>Spermatophyta</taxon>
        <taxon>Magnoliopsida</taxon>
        <taxon>eudicotyledons</taxon>
        <taxon>Gunneridae</taxon>
        <taxon>Pentapetalae</taxon>
        <taxon>asterids</taxon>
        <taxon>lamiids</taxon>
        <taxon>Solanales</taxon>
        <taxon>Solanaceae</taxon>
        <taxon>Solanoideae</taxon>
        <taxon>Solaneae</taxon>
        <taxon>Solanum</taxon>
        <taxon>Solanum subgen. Lycopersicon</taxon>
    </lineage>
</organism>
<keyword evidence="2" id="KW-1185">Reference proteome</keyword>
<evidence type="ECO:0000313" key="1">
    <source>
        <dbReference type="EnsemblPlants" id="Solyc07g004995.1.1"/>
    </source>
</evidence>